<keyword evidence="2" id="KW-1185">Reference proteome</keyword>
<accession>W4LGY3</accession>
<proteinExistence type="predicted"/>
<dbReference type="HOGENOM" id="CLU_142891_1_0_7"/>
<gene>
    <name evidence="1" type="ORF">ETSY2_45465</name>
</gene>
<evidence type="ECO:0000313" key="1">
    <source>
        <dbReference type="EMBL" id="ETW96970.1"/>
    </source>
</evidence>
<reference evidence="1 2" key="1">
    <citation type="journal article" date="2014" name="Nature">
        <title>An environmental bacterial taxon with a large and distinct metabolic repertoire.</title>
        <authorList>
            <person name="Wilson M.C."/>
            <person name="Mori T."/>
            <person name="Ruckert C."/>
            <person name="Uria A.R."/>
            <person name="Helf M.J."/>
            <person name="Takada K."/>
            <person name="Gernert C."/>
            <person name="Steffens U.A."/>
            <person name="Heycke N."/>
            <person name="Schmitt S."/>
            <person name="Rinke C."/>
            <person name="Helfrich E.J."/>
            <person name="Brachmann A.O."/>
            <person name="Gurgui C."/>
            <person name="Wakimoto T."/>
            <person name="Kracht M."/>
            <person name="Crusemann M."/>
            <person name="Hentschel U."/>
            <person name="Abe I."/>
            <person name="Matsunaga S."/>
            <person name="Kalinowski J."/>
            <person name="Takeyama H."/>
            <person name="Piel J."/>
        </authorList>
    </citation>
    <scope>NUCLEOTIDE SEQUENCE [LARGE SCALE GENOMIC DNA]</scope>
    <source>
        <strain evidence="2">TSY2</strain>
    </source>
</reference>
<sequence>MRSDADLLQAFEDCSLPEDEFRHATHIRMAWLYLQQMELSAAIQTFVTGLRRYAVSLGKADLYHEAITYAYLFLVHERLHRLEWPHTWQMFRQQNPDLFVYPSPLPEQLYRPETLSSDFARQIFVLPDRSLTDATTAYSPHLPSGISTVDN</sequence>
<organism evidence="1 2">
    <name type="scientific">Candidatus Entotheonella gemina</name>
    <dbReference type="NCBI Taxonomy" id="1429439"/>
    <lineage>
        <taxon>Bacteria</taxon>
        <taxon>Pseudomonadati</taxon>
        <taxon>Nitrospinota/Tectimicrobiota group</taxon>
        <taxon>Candidatus Tectimicrobiota</taxon>
        <taxon>Candidatus Entotheonellia</taxon>
        <taxon>Candidatus Entotheonellales</taxon>
        <taxon>Candidatus Entotheonellaceae</taxon>
        <taxon>Candidatus Entotheonella</taxon>
    </lineage>
</organism>
<dbReference type="Proteomes" id="UP000019140">
    <property type="component" value="Unassembled WGS sequence"/>
</dbReference>
<protein>
    <submittedName>
        <fullName evidence="1">Uncharacterized protein</fullName>
    </submittedName>
</protein>
<dbReference type="AlphaFoldDB" id="W4LGY3"/>
<evidence type="ECO:0000313" key="2">
    <source>
        <dbReference type="Proteomes" id="UP000019140"/>
    </source>
</evidence>
<dbReference type="EMBL" id="AZHX01002117">
    <property type="protein sequence ID" value="ETW96970.1"/>
    <property type="molecule type" value="Genomic_DNA"/>
</dbReference>
<name>W4LGY3_9BACT</name>
<comment type="caution">
    <text evidence="1">The sequence shown here is derived from an EMBL/GenBank/DDBJ whole genome shotgun (WGS) entry which is preliminary data.</text>
</comment>